<evidence type="ECO:0000313" key="2">
    <source>
        <dbReference type="Proteomes" id="UP000253099"/>
    </source>
</evidence>
<sequence length="139" mass="16048">MGVVNIHNNIISNNNARICIQNHRMPVDEDNDNDFPIYDINIHNNNIMNNELNVIKIIGATKAKIKYNNVSNNERNGIYIVFSSHCEISYNNITKNKQAGIILTDVDEEMIPTLMRNHRPIYRGNSIYCIIHNNNIIKQ</sequence>
<dbReference type="InterPro" id="IPR012334">
    <property type="entry name" value="Pectin_lyas_fold"/>
</dbReference>
<dbReference type="NCBIfam" id="TIGR03804">
    <property type="entry name" value="para_beta_helix"/>
    <property type="match status" value="2"/>
</dbReference>
<proteinExistence type="predicted"/>
<gene>
    <name evidence="1" type="ORF">ALNOE001_19790</name>
</gene>
<dbReference type="Proteomes" id="UP000253099">
    <property type="component" value="Unassembled WGS sequence"/>
</dbReference>
<reference evidence="1 2" key="1">
    <citation type="submission" date="2018-06" db="EMBL/GenBank/DDBJ databases">
        <title>Genomic insight into two independent archaeal endosymbiosis events.</title>
        <authorList>
            <person name="Lind A.E."/>
            <person name="Lewis W.H."/>
            <person name="Spang A."/>
            <person name="Guy L."/>
            <person name="Embley M.T."/>
            <person name="Ettema T.J.G."/>
        </authorList>
    </citation>
    <scope>NUCLEOTIDE SEQUENCE [LARGE SCALE GENOMIC DNA]</scope>
    <source>
        <strain evidence="1">NOE</strain>
    </source>
</reference>
<name>A0A366M7V5_9EURY</name>
<keyword evidence="2" id="KW-1185">Reference proteome</keyword>
<evidence type="ECO:0000313" key="1">
    <source>
        <dbReference type="EMBL" id="RBQ22255.1"/>
    </source>
</evidence>
<dbReference type="AlphaFoldDB" id="A0A366M7V5"/>
<dbReference type="InterPro" id="IPR011050">
    <property type="entry name" value="Pectin_lyase_fold/virulence"/>
</dbReference>
<dbReference type="Gene3D" id="2.160.20.10">
    <property type="entry name" value="Single-stranded right-handed beta-helix, Pectin lyase-like"/>
    <property type="match status" value="1"/>
</dbReference>
<organism evidence="1 2">
    <name type="scientific">Candidatus Methanobinarius endosymbioticus</name>
    <dbReference type="NCBI Taxonomy" id="2006182"/>
    <lineage>
        <taxon>Archaea</taxon>
        <taxon>Methanobacteriati</taxon>
        <taxon>Methanobacteriota</taxon>
        <taxon>Methanomada group</taxon>
        <taxon>Methanobacteria</taxon>
        <taxon>Methanobacteriales</taxon>
        <taxon>Methanobacteriaceae</taxon>
        <taxon>Candidatus Methanobinarius</taxon>
    </lineage>
</organism>
<dbReference type="EMBL" id="NIZT01000070">
    <property type="protein sequence ID" value="RBQ22255.1"/>
    <property type="molecule type" value="Genomic_DNA"/>
</dbReference>
<protein>
    <submittedName>
        <fullName evidence="1">Uncharacterized protein</fullName>
    </submittedName>
</protein>
<comment type="caution">
    <text evidence="1">The sequence shown here is derived from an EMBL/GenBank/DDBJ whole genome shotgun (WGS) entry which is preliminary data.</text>
</comment>
<dbReference type="InterPro" id="IPR022441">
    <property type="entry name" value="Para_beta_helix_rpt-2"/>
</dbReference>
<dbReference type="SUPFAM" id="SSF51126">
    <property type="entry name" value="Pectin lyase-like"/>
    <property type="match status" value="1"/>
</dbReference>
<accession>A0A366M7V5</accession>